<organism evidence="1 2">
    <name type="scientific">Methanoliparum thermophilum</name>
    <dbReference type="NCBI Taxonomy" id="2491083"/>
    <lineage>
        <taxon>Archaea</taxon>
        <taxon>Methanobacteriati</taxon>
        <taxon>Methanobacteriota</taxon>
        <taxon>Candidatus Methanoliparia</taxon>
        <taxon>Candidatus Methanoliparales</taxon>
        <taxon>Candidatus Methanoliparaceae</taxon>
        <taxon>Candidatus Methanoliparum</taxon>
    </lineage>
</organism>
<accession>A0A520KRS2</accession>
<reference evidence="1 2" key="1">
    <citation type="journal article" date="2019" name="Nat. Microbiol.">
        <title>Wide diversity of methane and short-chain alkane metabolisms in uncultured archaea.</title>
        <authorList>
            <person name="Borrel G."/>
            <person name="Adam P.S."/>
            <person name="McKay L.J."/>
            <person name="Chen L.X."/>
            <person name="Sierra-Garcia I.N."/>
            <person name="Sieber C.M."/>
            <person name="Letourneur Q."/>
            <person name="Ghozlane A."/>
            <person name="Andersen G.L."/>
            <person name="Li W.J."/>
            <person name="Hallam S.J."/>
            <person name="Muyzer G."/>
            <person name="de Oliveira V.M."/>
            <person name="Inskeep W.P."/>
            <person name="Banfield J.F."/>
            <person name="Gribaldo S."/>
        </authorList>
    </citation>
    <scope>NUCLEOTIDE SEQUENCE [LARGE SCALE GENOMIC DNA]</scope>
    <source>
        <strain evidence="1">NM1a</strain>
    </source>
</reference>
<comment type="caution">
    <text evidence="1">The sequence shown here is derived from an EMBL/GenBank/DDBJ whole genome shotgun (WGS) entry which is preliminary data.</text>
</comment>
<proteinExistence type="predicted"/>
<sequence length="79" mass="9085">MNFFKFLPKLLQENATNVVSFELEELENLFALMLFGNFVGIPLTPVSLSLELLPYLGKEIEVMNKRTFELDDMLCRIGV</sequence>
<gene>
    <name evidence="1" type="ORF">EF806_03640</name>
</gene>
<dbReference type="Pfam" id="PF25952">
    <property type="entry name" value="DUF7990"/>
    <property type="match status" value="1"/>
</dbReference>
<name>A0A520KRS2_METT2</name>
<evidence type="ECO:0000313" key="1">
    <source>
        <dbReference type="EMBL" id="RZN64447.1"/>
    </source>
</evidence>
<dbReference type="InterPro" id="IPR058303">
    <property type="entry name" value="DUF7990"/>
</dbReference>
<evidence type="ECO:0000313" key="2">
    <source>
        <dbReference type="Proteomes" id="UP000317158"/>
    </source>
</evidence>
<protein>
    <submittedName>
        <fullName evidence="1">Uncharacterized protein</fullName>
    </submittedName>
</protein>
<dbReference type="Proteomes" id="UP000317158">
    <property type="component" value="Unassembled WGS sequence"/>
</dbReference>
<dbReference type="EMBL" id="RXIF01000006">
    <property type="protein sequence ID" value="RZN64447.1"/>
    <property type="molecule type" value="Genomic_DNA"/>
</dbReference>
<dbReference type="AlphaFoldDB" id="A0A520KRS2"/>